<comment type="caution">
    <text evidence="1">The sequence shown here is derived from an EMBL/GenBank/DDBJ whole genome shotgun (WGS) entry which is preliminary data.</text>
</comment>
<keyword evidence="2" id="KW-1185">Reference proteome</keyword>
<reference evidence="1 2" key="1">
    <citation type="submission" date="2021-06" db="EMBL/GenBank/DDBJ databases">
        <title>Caerostris extrusa draft genome.</title>
        <authorList>
            <person name="Kono N."/>
            <person name="Arakawa K."/>
        </authorList>
    </citation>
    <scope>NUCLEOTIDE SEQUENCE [LARGE SCALE GENOMIC DNA]</scope>
</reference>
<dbReference type="EMBL" id="BPLR01003220">
    <property type="protein sequence ID" value="GIX82280.1"/>
    <property type="molecule type" value="Genomic_DNA"/>
</dbReference>
<evidence type="ECO:0000313" key="2">
    <source>
        <dbReference type="Proteomes" id="UP001054945"/>
    </source>
</evidence>
<proteinExistence type="predicted"/>
<dbReference type="Proteomes" id="UP001054945">
    <property type="component" value="Unassembled WGS sequence"/>
</dbReference>
<organism evidence="1 2">
    <name type="scientific">Caerostris extrusa</name>
    <name type="common">Bark spider</name>
    <name type="synonym">Caerostris bankana</name>
    <dbReference type="NCBI Taxonomy" id="172846"/>
    <lineage>
        <taxon>Eukaryota</taxon>
        <taxon>Metazoa</taxon>
        <taxon>Ecdysozoa</taxon>
        <taxon>Arthropoda</taxon>
        <taxon>Chelicerata</taxon>
        <taxon>Arachnida</taxon>
        <taxon>Araneae</taxon>
        <taxon>Araneomorphae</taxon>
        <taxon>Entelegynae</taxon>
        <taxon>Araneoidea</taxon>
        <taxon>Araneidae</taxon>
        <taxon>Caerostris</taxon>
    </lineage>
</organism>
<sequence length="270" mass="29755">MLLQSAGKLLNCCRLRGAKFVRFKANFRFGLKEVFLDNTTSHTDRTRESFPVFSLNCTAITDFHKPHFGTWGHSACSLLCPLGRPLHRAPSVTSPPLQQNACHFENSIWGAPVMEISPCLLGSPLVWTLLVRRVPVVGLPGGDNVRVMCREAVKLLSDFISCVCWSSLTIPPPIPTALESLSRYFHSTAPQSPTFTSPISVLGGILPAASFVHLGVHYTAPHPLRRPLLQNACHFENPIWGAPVMEISPLLVGKPARLDSSSSRSRPSWW</sequence>
<dbReference type="AlphaFoldDB" id="A0AAV4NEP6"/>
<protein>
    <submittedName>
        <fullName evidence="1">Uncharacterized protein</fullName>
    </submittedName>
</protein>
<accession>A0AAV4NEP6</accession>
<gene>
    <name evidence="1" type="ORF">CEXT_453591</name>
</gene>
<name>A0AAV4NEP6_CAEEX</name>
<evidence type="ECO:0000313" key="1">
    <source>
        <dbReference type="EMBL" id="GIX82280.1"/>
    </source>
</evidence>